<dbReference type="SUPFAM" id="SSF52096">
    <property type="entry name" value="ClpP/crotonase"/>
    <property type="match status" value="1"/>
</dbReference>
<evidence type="ECO:0008006" key="4">
    <source>
        <dbReference type="Google" id="ProtNLM"/>
    </source>
</evidence>
<dbReference type="AlphaFoldDB" id="X1QXZ7"/>
<dbReference type="InterPro" id="IPR014748">
    <property type="entry name" value="Enoyl-CoA_hydra_C"/>
</dbReference>
<reference evidence="3" key="1">
    <citation type="journal article" date="2014" name="Front. Microbiol.">
        <title>High frequency of phylogenetically diverse reductive dehalogenase-homologous genes in deep subseafloor sedimentary metagenomes.</title>
        <authorList>
            <person name="Kawai M."/>
            <person name="Futagami T."/>
            <person name="Toyoda A."/>
            <person name="Takaki Y."/>
            <person name="Nishi S."/>
            <person name="Hori S."/>
            <person name="Arai W."/>
            <person name="Tsubouchi T."/>
            <person name="Morono Y."/>
            <person name="Uchiyama I."/>
            <person name="Ito T."/>
            <person name="Fujiyama A."/>
            <person name="Inagaki F."/>
            <person name="Takami H."/>
        </authorList>
    </citation>
    <scope>NUCLEOTIDE SEQUENCE</scope>
    <source>
        <strain evidence="3">Expedition CK06-06</strain>
    </source>
</reference>
<dbReference type="Pfam" id="PF00378">
    <property type="entry name" value="ECH_1"/>
    <property type="match status" value="1"/>
</dbReference>
<proteinExistence type="inferred from homology"/>
<comment type="similarity">
    <text evidence="1">Belongs to the enoyl-CoA hydratase/isomerase family.</text>
</comment>
<accession>X1QXZ7</accession>
<organism evidence="3">
    <name type="scientific">marine sediment metagenome</name>
    <dbReference type="NCBI Taxonomy" id="412755"/>
    <lineage>
        <taxon>unclassified sequences</taxon>
        <taxon>metagenomes</taxon>
        <taxon>ecological metagenomes</taxon>
    </lineage>
</organism>
<evidence type="ECO:0000313" key="3">
    <source>
        <dbReference type="EMBL" id="GAI73427.1"/>
    </source>
</evidence>
<name>X1QXZ7_9ZZZZ</name>
<protein>
    <recommendedName>
        <fullName evidence="4">Enoyl-CoA hydratase</fullName>
    </recommendedName>
</protein>
<dbReference type="GO" id="GO:0016836">
    <property type="term" value="F:hydro-lyase activity"/>
    <property type="evidence" value="ECO:0007669"/>
    <property type="project" value="UniProtKB-ARBA"/>
</dbReference>
<feature type="non-terminal residue" evidence="3">
    <location>
        <position position="1"/>
    </location>
</feature>
<evidence type="ECO:0000256" key="1">
    <source>
        <dbReference type="ARBA" id="ARBA00005254"/>
    </source>
</evidence>
<sequence>RVSIRAVKDTIERGYDQDLRAGCYMESDAFAICIASEDVREGMGAFLEKRKAEFKGELLSG</sequence>
<dbReference type="FunFam" id="1.10.12.10:FF:000001">
    <property type="entry name" value="Probable enoyl-CoA hydratase, mitochondrial"/>
    <property type="match status" value="1"/>
</dbReference>
<dbReference type="InterPro" id="IPR001753">
    <property type="entry name" value="Enoyl-CoA_hydra/iso"/>
</dbReference>
<keyword evidence="2" id="KW-0456">Lyase</keyword>
<dbReference type="Gene3D" id="1.10.12.10">
    <property type="entry name" value="Lyase 2-enoyl-coa Hydratase, Chain A, domain 2"/>
    <property type="match status" value="1"/>
</dbReference>
<evidence type="ECO:0000256" key="2">
    <source>
        <dbReference type="ARBA" id="ARBA00023239"/>
    </source>
</evidence>
<dbReference type="EMBL" id="BARW01014122">
    <property type="protein sequence ID" value="GAI73427.1"/>
    <property type="molecule type" value="Genomic_DNA"/>
</dbReference>
<dbReference type="InterPro" id="IPR029045">
    <property type="entry name" value="ClpP/crotonase-like_dom_sf"/>
</dbReference>
<comment type="caution">
    <text evidence="3">The sequence shown here is derived from an EMBL/GenBank/DDBJ whole genome shotgun (WGS) entry which is preliminary data.</text>
</comment>
<gene>
    <name evidence="3" type="ORF">S12H4_25310</name>
</gene>